<keyword evidence="3" id="KW-1185">Reference proteome</keyword>
<evidence type="ECO:0000313" key="2">
    <source>
        <dbReference type="EMBL" id="MPY65048.1"/>
    </source>
</evidence>
<comment type="caution">
    <text evidence="2">The sequence shown here is derived from an EMBL/GenBank/DDBJ whole genome shotgun (WGS) entry which is preliminary data.</text>
</comment>
<organism evidence="2 3">
    <name type="scientific">Streptomyces spongiae</name>
    <dbReference type="NCBI Taxonomy" id="565072"/>
    <lineage>
        <taxon>Bacteria</taxon>
        <taxon>Bacillati</taxon>
        <taxon>Actinomycetota</taxon>
        <taxon>Actinomycetes</taxon>
        <taxon>Kitasatosporales</taxon>
        <taxon>Streptomycetaceae</taxon>
        <taxon>Streptomyces</taxon>
    </lineage>
</organism>
<feature type="transmembrane region" description="Helical" evidence="1">
    <location>
        <begin position="37"/>
        <end position="56"/>
    </location>
</feature>
<reference evidence="2 3" key="1">
    <citation type="submission" date="2019-07" db="EMBL/GenBank/DDBJ databases">
        <title>New species of Amycolatopsis and Streptomyces.</title>
        <authorList>
            <person name="Duangmal K."/>
            <person name="Teo W.F.A."/>
            <person name="Lipun K."/>
        </authorList>
    </citation>
    <scope>NUCLEOTIDE SEQUENCE [LARGE SCALE GENOMIC DNA]</scope>
    <source>
        <strain evidence="2 3">NBRC 106415</strain>
    </source>
</reference>
<proteinExistence type="predicted"/>
<keyword evidence="1" id="KW-1133">Transmembrane helix</keyword>
<evidence type="ECO:0000256" key="1">
    <source>
        <dbReference type="SAM" id="Phobius"/>
    </source>
</evidence>
<evidence type="ECO:0000313" key="3">
    <source>
        <dbReference type="Proteomes" id="UP000400924"/>
    </source>
</evidence>
<name>A0A5N8Y0U1_9ACTN</name>
<dbReference type="Proteomes" id="UP000400924">
    <property type="component" value="Unassembled WGS sequence"/>
</dbReference>
<keyword evidence="1" id="KW-0472">Membrane</keyword>
<protein>
    <submittedName>
        <fullName evidence="2">ABC transporter permease</fullName>
    </submittedName>
</protein>
<keyword evidence="1" id="KW-0812">Transmembrane</keyword>
<dbReference type="AlphaFoldDB" id="A0A5N8Y0U1"/>
<dbReference type="EMBL" id="VJZC01001088">
    <property type="protein sequence ID" value="MPY65048.1"/>
    <property type="molecule type" value="Genomic_DNA"/>
</dbReference>
<accession>A0A5N8Y0U1</accession>
<feature type="non-terminal residue" evidence="2">
    <location>
        <position position="70"/>
    </location>
</feature>
<sequence>MKAEPTPGTDPRRPSPLWTFGLFRNELVTTFRRWRTLALLAVLAGVPILVGVAVKIETGDGASGGGGGGG</sequence>
<gene>
    <name evidence="2" type="ORF">FNH08_50315</name>
</gene>